<organism evidence="1 2">
    <name type="scientific">Rhizopus delemar (strain RA 99-880 / ATCC MYA-4621 / FGSC 9543 / NRRL 43880)</name>
    <name type="common">Mucormycosis agent</name>
    <name type="synonym">Rhizopus arrhizus var. delemar</name>
    <dbReference type="NCBI Taxonomy" id="246409"/>
    <lineage>
        <taxon>Eukaryota</taxon>
        <taxon>Fungi</taxon>
        <taxon>Fungi incertae sedis</taxon>
        <taxon>Mucoromycota</taxon>
        <taxon>Mucoromycotina</taxon>
        <taxon>Mucoromycetes</taxon>
        <taxon>Mucorales</taxon>
        <taxon>Mucorineae</taxon>
        <taxon>Rhizopodaceae</taxon>
        <taxon>Rhizopus</taxon>
    </lineage>
</organism>
<protein>
    <submittedName>
        <fullName evidence="1">Uncharacterized protein</fullName>
    </submittedName>
</protein>
<keyword evidence="2" id="KW-1185">Reference proteome</keyword>
<proteinExistence type="predicted"/>
<evidence type="ECO:0000313" key="1">
    <source>
        <dbReference type="EMBL" id="EIE80475.1"/>
    </source>
</evidence>
<dbReference type="VEuPathDB" id="FungiDB:RO3G_05180"/>
<accession>I1BW95</accession>
<gene>
    <name evidence="1" type="ORF">RO3G_05180</name>
</gene>
<dbReference type="InParanoid" id="I1BW95"/>
<evidence type="ECO:0000313" key="2">
    <source>
        <dbReference type="Proteomes" id="UP000009138"/>
    </source>
</evidence>
<reference evidence="1 2" key="1">
    <citation type="journal article" date="2009" name="PLoS Genet.">
        <title>Genomic analysis of the basal lineage fungus Rhizopus oryzae reveals a whole-genome duplication.</title>
        <authorList>
            <person name="Ma L.-J."/>
            <person name="Ibrahim A.S."/>
            <person name="Skory C."/>
            <person name="Grabherr M.G."/>
            <person name="Burger G."/>
            <person name="Butler M."/>
            <person name="Elias M."/>
            <person name="Idnurm A."/>
            <person name="Lang B.F."/>
            <person name="Sone T."/>
            <person name="Abe A."/>
            <person name="Calvo S.E."/>
            <person name="Corrochano L.M."/>
            <person name="Engels R."/>
            <person name="Fu J."/>
            <person name="Hansberg W."/>
            <person name="Kim J.-M."/>
            <person name="Kodira C.D."/>
            <person name="Koehrsen M.J."/>
            <person name="Liu B."/>
            <person name="Miranda-Saavedra D."/>
            <person name="O'Leary S."/>
            <person name="Ortiz-Castellanos L."/>
            <person name="Poulter R."/>
            <person name="Rodriguez-Romero J."/>
            <person name="Ruiz-Herrera J."/>
            <person name="Shen Y.-Q."/>
            <person name="Zeng Q."/>
            <person name="Galagan J."/>
            <person name="Birren B.W."/>
            <person name="Cuomo C.A."/>
            <person name="Wickes B.L."/>
        </authorList>
    </citation>
    <scope>NUCLEOTIDE SEQUENCE [LARGE SCALE GENOMIC DNA]</scope>
    <source>
        <strain evidence="2">RA 99-880 / ATCC MYA-4621 / FGSC 9543 / NRRL 43880</strain>
    </source>
</reference>
<dbReference type="EMBL" id="CH476734">
    <property type="protein sequence ID" value="EIE80475.1"/>
    <property type="molecule type" value="Genomic_DNA"/>
</dbReference>
<dbReference type="Proteomes" id="UP000009138">
    <property type="component" value="Unassembled WGS sequence"/>
</dbReference>
<sequence length="116" mass="13701">MRYRLLSLRSIEKIILSSLSFSSSEGNLYHKPDEFSKEFSSATSIGRSSYLEKISKKTSGQEPTRSLILVKKERSSGQRFYERYVRFHRFTFIKAKKYVNEYIAFMTSRTCSHFKE</sequence>
<dbReference type="RefSeq" id="XP_067515871.1">
    <property type="nucleotide sequence ID" value="XM_067659770.1"/>
</dbReference>
<name>I1BW95_RHIO9</name>
<dbReference type="AlphaFoldDB" id="I1BW95"/>
<dbReference type="GeneID" id="93612151"/>